<accession>A0ABS9CPN7</accession>
<dbReference type="Gene3D" id="3.30.460.10">
    <property type="entry name" value="Beta Polymerase, domain 2"/>
    <property type="match status" value="1"/>
</dbReference>
<sequence length="294" mass="34380">MRSEQEMYDLILGYARRRDDIRAVILNGSRANPNRKPDPFNDFDIVYLVRDLAPYKEKPVYQDFGEILVYERTDRNELFQENFPDFVCYLMQFADGNRIDLTIADTDHYHGYCFDDRLSVVLLDKDGFLPPLPEPDESSHYIQKPTQQLFFECRTEFWWVAPYVSKGLWRGQLLFAQIHMENCIRKMLLQMLKWYAGAQHGFELSAGKCGDKLQELLPEDLWSGYLETFAACCEDDIWRALFAACDLFTRVSALTAEALDFTIGDAYDRHVSAFLRYTHDLPRDAKTFDFTIDG</sequence>
<proteinExistence type="predicted"/>
<name>A0ABS9CPN7_9FIRM</name>
<dbReference type="RefSeq" id="WP_235323161.1">
    <property type="nucleotide sequence ID" value="NZ_JAFBIT010000001.1"/>
</dbReference>
<organism evidence="1 2">
    <name type="scientific">Anaeromassilibacillus senegalensis</name>
    <dbReference type="NCBI Taxonomy" id="1673717"/>
    <lineage>
        <taxon>Bacteria</taxon>
        <taxon>Bacillati</taxon>
        <taxon>Bacillota</taxon>
        <taxon>Clostridia</taxon>
        <taxon>Eubacteriales</taxon>
        <taxon>Acutalibacteraceae</taxon>
        <taxon>Anaeromassilibacillus</taxon>
    </lineage>
</organism>
<evidence type="ECO:0000313" key="2">
    <source>
        <dbReference type="Proteomes" id="UP001299220"/>
    </source>
</evidence>
<dbReference type="SUPFAM" id="SSF81301">
    <property type="entry name" value="Nucleotidyltransferase"/>
    <property type="match status" value="1"/>
</dbReference>
<dbReference type="EMBL" id="JAFBIT010000001">
    <property type="protein sequence ID" value="MCF2652142.1"/>
    <property type="molecule type" value="Genomic_DNA"/>
</dbReference>
<dbReference type="Gene3D" id="1.20.120.330">
    <property type="entry name" value="Nucleotidyltransferases domain 2"/>
    <property type="match status" value="1"/>
</dbReference>
<dbReference type="InterPro" id="IPR043519">
    <property type="entry name" value="NT_sf"/>
</dbReference>
<reference evidence="1 2" key="1">
    <citation type="submission" date="2020-12" db="EMBL/GenBank/DDBJ databases">
        <title>Whole genome sequences of gut porcine anaerobes.</title>
        <authorList>
            <person name="Kubasova T."/>
            <person name="Jahodarova E."/>
            <person name="Rychlik I."/>
        </authorList>
    </citation>
    <scope>NUCLEOTIDE SEQUENCE [LARGE SCALE GENOMIC DNA]</scope>
    <source>
        <strain evidence="1 2">An867</strain>
    </source>
</reference>
<dbReference type="SUPFAM" id="SSF81631">
    <property type="entry name" value="PAP/OAS1 substrate-binding domain"/>
    <property type="match status" value="1"/>
</dbReference>
<dbReference type="InterPro" id="IPR007530">
    <property type="entry name" value="Aminoglycoside_adenylylTfrase"/>
</dbReference>
<dbReference type="Proteomes" id="UP001299220">
    <property type="component" value="Unassembled WGS sequence"/>
</dbReference>
<keyword evidence="2" id="KW-1185">Reference proteome</keyword>
<evidence type="ECO:0000313" key="1">
    <source>
        <dbReference type="EMBL" id="MCF2652142.1"/>
    </source>
</evidence>
<protein>
    <submittedName>
        <fullName evidence="1">Aminoglycoside 6-adenylyltransferase</fullName>
    </submittedName>
</protein>
<comment type="caution">
    <text evidence="1">The sequence shown here is derived from an EMBL/GenBank/DDBJ whole genome shotgun (WGS) entry which is preliminary data.</text>
</comment>
<dbReference type="Pfam" id="PF04439">
    <property type="entry name" value="Adenyl_transf"/>
    <property type="match status" value="1"/>
</dbReference>
<gene>
    <name evidence="1" type="ORF">JQM67_05975</name>
</gene>